<dbReference type="PANTHER" id="PTHR43481:SF4">
    <property type="entry name" value="GLYCEROL-1-PHOSPHATE PHOSPHOHYDROLASE 1-RELATED"/>
    <property type="match status" value="1"/>
</dbReference>
<dbReference type="InterPro" id="IPR041492">
    <property type="entry name" value="HAD_2"/>
</dbReference>
<reference evidence="1 2" key="1">
    <citation type="submission" date="2023-04" db="EMBL/GenBank/DDBJ databases">
        <title>Genome of Basidiobolus ranarum AG-B5.</title>
        <authorList>
            <person name="Stajich J.E."/>
            <person name="Carter-House D."/>
            <person name="Gryganskyi A."/>
        </authorList>
    </citation>
    <scope>NUCLEOTIDE SEQUENCE [LARGE SCALE GENOMIC DNA]</scope>
    <source>
        <strain evidence="1 2">AG-B5</strain>
    </source>
</reference>
<sequence>MAVQFQCKALLFDMDGTLIDTTQPVERYWKQFCKTHNIVEEELFAMCHGVRSIEVLKRFTPHLATPEYSMQIETEAAMDAEGVVSIVGAHELLHKLPSERWAIVTSAGRGMAELRVGQQGFPVPNVFITGTEVTHGKPHPEGYLRAAKELGVDPSECIVFEDAPAGVQAALNGNMRVIGVISTHTKESLDGANVHIKHYDDLDIQFNQDTGYYTITVNSSI</sequence>
<dbReference type="Pfam" id="PF13419">
    <property type="entry name" value="HAD_2"/>
    <property type="match status" value="1"/>
</dbReference>
<organism evidence="1 2">
    <name type="scientific">Basidiobolus ranarum</name>
    <dbReference type="NCBI Taxonomy" id="34480"/>
    <lineage>
        <taxon>Eukaryota</taxon>
        <taxon>Fungi</taxon>
        <taxon>Fungi incertae sedis</taxon>
        <taxon>Zoopagomycota</taxon>
        <taxon>Entomophthoromycotina</taxon>
        <taxon>Basidiobolomycetes</taxon>
        <taxon>Basidiobolales</taxon>
        <taxon>Basidiobolaceae</taxon>
        <taxon>Basidiobolus</taxon>
    </lineage>
</organism>
<dbReference type="NCBIfam" id="TIGR01509">
    <property type="entry name" value="HAD-SF-IA-v3"/>
    <property type="match status" value="1"/>
</dbReference>
<dbReference type="CDD" id="cd07527">
    <property type="entry name" value="HAD_ScGPP-like"/>
    <property type="match status" value="1"/>
</dbReference>
<dbReference type="InterPro" id="IPR051806">
    <property type="entry name" value="HAD-like_SPP"/>
</dbReference>
<evidence type="ECO:0000313" key="1">
    <source>
        <dbReference type="EMBL" id="KAK9722359.1"/>
    </source>
</evidence>
<evidence type="ECO:0000313" key="2">
    <source>
        <dbReference type="Proteomes" id="UP001479436"/>
    </source>
</evidence>
<dbReference type="Gene3D" id="1.10.150.240">
    <property type="entry name" value="Putative phosphatase, domain 2"/>
    <property type="match status" value="1"/>
</dbReference>
<dbReference type="Gene3D" id="3.40.50.1000">
    <property type="entry name" value="HAD superfamily/HAD-like"/>
    <property type="match status" value="1"/>
</dbReference>
<dbReference type="InterPro" id="IPR006439">
    <property type="entry name" value="HAD-SF_hydro_IA"/>
</dbReference>
<protein>
    <submittedName>
        <fullName evidence="1">DL-glycerol-3-phosphatase</fullName>
    </submittedName>
</protein>
<dbReference type="SUPFAM" id="SSF56784">
    <property type="entry name" value="HAD-like"/>
    <property type="match status" value="1"/>
</dbReference>
<accession>A0ABR2W7A5</accession>
<dbReference type="EMBL" id="JASJQH010006952">
    <property type="protein sequence ID" value="KAK9722359.1"/>
    <property type="molecule type" value="Genomic_DNA"/>
</dbReference>
<dbReference type="SFLD" id="SFLDG01129">
    <property type="entry name" value="C1.5:_HAD__Beta-PGM__Phosphata"/>
    <property type="match status" value="1"/>
</dbReference>
<gene>
    <name evidence="1" type="primary">GPP1_1</name>
    <name evidence="1" type="ORF">K7432_002747</name>
</gene>
<comment type="caution">
    <text evidence="1">The sequence shown here is derived from an EMBL/GenBank/DDBJ whole genome shotgun (WGS) entry which is preliminary data.</text>
</comment>
<dbReference type="Proteomes" id="UP001479436">
    <property type="component" value="Unassembled WGS sequence"/>
</dbReference>
<dbReference type="InterPro" id="IPR036412">
    <property type="entry name" value="HAD-like_sf"/>
</dbReference>
<dbReference type="InterPro" id="IPR023198">
    <property type="entry name" value="PGP-like_dom2"/>
</dbReference>
<name>A0ABR2W7A5_9FUNG</name>
<proteinExistence type="predicted"/>
<keyword evidence="2" id="KW-1185">Reference proteome</keyword>
<dbReference type="SFLD" id="SFLDS00003">
    <property type="entry name" value="Haloacid_Dehalogenase"/>
    <property type="match status" value="1"/>
</dbReference>
<dbReference type="InterPro" id="IPR023214">
    <property type="entry name" value="HAD_sf"/>
</dbReference>
<dbReference type="PANTHER" id="PTHR43481">
    <property type="entry name" value="FRUCTOSE-1-PHOSPHATE PHOSPHATASE"/>
    <property type="match status" value="1"/>
</dbReference>